<keyword evidence="10" id="KW-1185">Reference proteome</keyword>
<dbReference type="InterPro" id="IPR006311">
    <property type="entry name" value="TAT_signal"/>
</dbReference>
<feature type="domain" description="Polysaccharide lyase 8 N-terminal alpha-helical" evidence="8">
    <location>
        <begin position="45"/>
        <end position="368"/>
    </location>
</feature>
<comment type="caution">
    <text evidence="9">The sequence shown here is derived from an EMBL/GenBank/DDBJ whole genome shotgun (WGS) entry which is preliminary data.</text>
</comment>
<dbReference type="InterPro" id="IPR011013">
    <property type="entry name" value="Gal_mutarotase_sf_dom"/>
</dbReference>
<dbReference type="GO" id="GO:0005975">
    <property type="term" value="P:carbohydrate metabolic process"/>
    <property type="evidence" value="ECO:0007669"/>
    <property type="project" value="InterPro"/>
</dbReference>
<evidence type="ECO:0000259" key="7">
    <source>
        <dbReference type="Pfam" id="PF02884"/>
    </source>
</evidence>
<dbReference type="GO" id="GO:0005576">
    <property type="term" value="C:extracellular region"/>
    <property type="evidence" value="ECO:0007669"/>
    <property type="project" value="UniProtKB-SubCell"/>
</dbReference>
<evidence type="ECO:0000313" key="10">
    <source>
        <dbReference type="Proteomes" id="UP000469185"/>
    </source>
</evidence>
<dbReference type="PANTHER" id="PTHR38481">
    <property type="entry name" value="HYALURONATE LYASE"/>
    <property type="match status" value="1"/>
</dbReference>
<comment type="similarity">
    <text evidence="1">Belongs to the polysaccharide lyase 8 family.</text>
</comment>
<gene>
    <name evidence="9" type="ORF">G1H11_01670</name>
</gene>
<name>A0A6N9YGC5_9ACTN</name>
<feature type="active site" evidence="4">
    <location>
        <position position="275"/>
    </location>
</feature>
<feature type="chain" id="PRO_5026919234" evidence="5">
    <location>
        <begin position="33"/>
        <end position="963"/>
    </location>
</feature>
<feature type="signal peptide" evidence="5">
    <location>
        <begin position="1"/>
        <end position="32"/>
    </location>
</feature>
<dbReference type="InterPro" id="IPR011071">
    <property type="entry name" value="Lyase_8-like_C"/>
</dbReference>
<dbReference type="Pfam" id="PF08124">
    <property type="entry name" value="Lyase_8_N"/>
    <property type="match status" value="1"/>
</dbReference>
<protein>
    <submittedName>
        <fullName evidence="9">Polysaccharide lyase 8 family protein</fullName>
    </submittedName>
</protein>
<dbReference type="SUPFAM" id="SSF74650">
    <property type="entry name" value="Galactose mutarotase-like"/>
    <property type="match status" value="2"/>
</dbReference>
<evidence type="ECO:0000256" key="4">
    <source>
        <dbReference type="PIRSR" id="PIRSR638970-1"/>
    </source>
</evidence>
<keyword evidence="3 9" id="KW-0456">Lyase</keyword>
<dbReference type="InterPro" id="IPR008929">
    <property type="entry name" value="Chondroitin_lyas"/>
</dbReference>
<dbReference type="PROSITE" id="PS51318">
    <property type="entry name" value="TAT"/>
    <property type="match status" value="1"/>
</dbReference>
<dbReference type="Proteomes" id="UP000469185">
    <property type="component" value="Unassembled WGS sequence"/>
</dbReference>
<dbReference type="GO" id="GO:0030246">
    <property type="term" value="F:carbohydrate binding"/>
    <property type="evidence" value="ECO:0007669"/>
    <property type="project" value="InterPro"/>
</dbReference>
<dbReference type="SUPFAM" id="SSF49863">
    <property type="entry name" value="Hyaluronate lyase-like, C-terminal domain"/>
    <property type="match status" value="1"/>
</dbReference>
<dbReference type="AlphaFoldDB" id="A0A6N9YGC5"/>
<keyword evidence="2 5" id="KW-0732">Signal</keyword>
<dbReference type="EMBL" id="JAAGOB010000001">
    <property type="protein sequence ID" value="NED94014.1"/>
    <property type="molecule type" value="Genomic_DNA"/>
</dbReference>
<dbReference type="Gene3D" id="2.70.98.10">
    <property type="match status" value="2"/>
</dbReference>
<feature type="domain" description="Polysaccharide lyase family 8 C-terminal" evidence="7">
    <location>
        <begin position="849"/>
        <end position="912"/>
    </location>
</feature>
<feature type="domain" description="Polysaccharide lyase family 8 central" evidence="6">
    <location>
        <begin position="724"/>
        <end position="835"/>
    </location>
</feature>
<dbReference type="Pfam" id="PF02884">
    <property type="entry name" value="Lyase_8_C"/>
    <property type="match status" value="1"/>
</dbReference>
<dbReference type="InterPro" id="IPR004103">
    <property type="entry name" value="Lyase_8_C"/>
</dbReference>
<dbReference type="NCBIfam" id="NF033679">
    <property type="entry name" value="DNRLRE_dom"/>
    <property type="match status" value="1"/>
</dbReference>
<organism evidence="9 10">
    <name type="scientific">Phytoactinopolyspora alkaliphila</name>
    <dbReference type="NCBI Taxonomy" id="1783498"/>
    <lineage>
        <taxon>Bacteria</taxon>
        <taxon>Bacillati</taxon>
        <taxon>Actinomycetota</taxon>
        <taxon>Actinomycetes</taxon>
        <taxon>Jiangellales</taxon>
        <taxon>Jiangellaceae</taxon>
        <taxon>Phytoactinopolyspora</taxon>
    </lineage>
</organism>
<accession>A0A6N9YGC5</accession>
<evidence type="ECO:0000259" key="6">
    <source>
        <dbReference type="Pfam" id="PF02278"/>
    </source>
</evidence>
<dbReference type="InterPro" id="IPR038970">
    <property type="entry name" value="Lyase_8"/>
</dbReference>
<dbReference type="CDD" id="cd01083">
    <property type="entry name" value="GAG_Lyase"/>
    <property type="match status" value="1"/>
</dbReference>
<feature type="active site" evidence="4">
    <location>
        <position position="329"/>
    </location>
</feature>
<feature type="active site" evidence="4">
    <location>
        <position position="266"/>
    </location>
</feature>
<dbReference type="Gene3D" id="2.60.220.10">
    <property type="entry name" value="Polysaccharide lyase family 8-like, C-terminal"/>
    <property type="match status" value="1"/>
</dbReference>
<reference evidence="9 10" key="1">
    <citation type="submission" date="2020-02" db="EMBL/GenBank/DDBJ databases">
        <authorList>
            <person name="Li X.-J."/>
            <person name="Feng X.-M."/>
        </authorList>
    </citation>
    <scope>NUCLEOTIDE SEQUENCE [LARGE SCALE GENOMIC DNA]</scope>
    <source>
        <strain evidence="9 10">CGMCC 4.7225</strain>
    </source>
</reference>
<dbReference type="Gene3D" id="1.50.10.100">
    <property type="entry name" value="Chondroitin AC/alginate lyase"/>
    <property type="match status" value="1"/>
</dbReference>
<dbReference type="PANTHER" id="PTHR38481:SF1">
    <property type="entry name" value="HYALURONATE LYASE"/>
    <property type="match status" value="1"/>
</dbReference>
<dbReference type="GO" id="GO:0016837">
    <property type="term" value="F:carbon-oxygen lyase activity, acting on polysaccharides"/>
    <property type="evidence" value="ECO:0007669"/>
    <property type="project" value="UniProtKB-ARBA"/>
</dbReference>
<dbReference type="InterPro" id="IPR012970">
    <property type="entry name" value="Lyase_8_alpha_N"/>
</dbReference>
<evidence type="ECO:0000256" key="5">
    <source>
        <dbReference type="SAM" id="SignalP"/>
    </source>
</evidence>
<feature type="domain" description="Polysaccharide lyase family 8 central" evidence="6">
    <location>
        <begin position="409"/>
        <end position="577"/>
    </location>
</feature>
<sequence>MSRRHLILGTGAIAAGMAVAPGGLLAPATARAATDDQYDSLRATWVTLLTGGDFDGSDPDFEAAVDRIDDDVASSIELIDRSADRPGVFVDMPFIEEDSYDASARIPLTLVRLQRMAAAFRTPGSRFEGDSNVLSEVLTGMETTNQRIFYAGRSEFGNWYHWEISGPNALMNTCALMYEHVPAEALRRYIDTVDHFIPDPHYQYIDERKKLSTGSNRMLLCEAVAIRGIVGRDEERITRARDGLTDIFVYVSDGDGFYRDGSYLYHTRIPYTGSYGVTFVDRFANQLVLYAGSPWDIGNAEREFAFSTVDLMLAPVVYDNQLLDCIRGRSISRATGDHGGGHHVSEIVLRLAQAADEETEARWRAMVKGWIERDTYDDPLSEASVPRLALFKDLLDDESAQPAPDPVNHKLFAQMARAIHRRPGWAYAIAMCSARVGRYEVVNGENLKAWHTADGMTYLYNADNGHFMDGFWPTVDPNRLPGITVDTRQLNESAGSGSRPDTRWVGGSVLGNEFAAVGMELNAMESALRAKKSWFCLDDRVVALGAGITGGGGHYAEAIADAHVNAGSKADDNFGSDRQLLVKKGSPNETSEAYFAFNLSDLPAEVVSASLHVYARVQDSGGNEAGIDAHGVAEAWDESTLTWNTKPATGPRLGSAHVDEHHRWRVIDVTSHVLEQLSAGNDRVSLALKHGAPDSAGLSVSITSREFSSYSYDPYLYLTLAEPTETVETIVENRNLHADGTNVLTVDGEQQPTTLGWNATFDGARWAHLEGVGGYLFPGGATLHALREERTGSWRDVNVVESPDPITRRYITLWLDHGAAPDAAAYAYVVLPGISAERTAEIAADPGIEIVANTGDAQTVRVPRVGIVATNFWSAGSAHNVTVDQPCSIMIRERAGTLTVAVSDPTHLQESLSVELRRAGYRSWTADETVTVEDTDRAIRFRVDTSGADGSTHQVTFHRSRLS</sequence>
<evidence type="ECO:0000259" key="8">
    <source>
        <dbReference type="Pfam" id="PF08124"/>
    </source>
</evidence>
<evidence type="ECO:0000313" key="9">
    <source>
        <dbReference type="EMBL" id="NED94014.1"/>
    </source>
</evidence>
<proteinExistence type="inferred from homology"/>
<evidence type="ECO:0000256" key="3">
    <source>
        <dbReference type="ARBA" id="ARBA00023239"/>
    </source>
</evidence>
<evidence type="ECO:0000256" key="1">
    <source>
        <dbReference type="ARBA" id="ARBA00006699"/>
    </source>
</evidence>
<dbReference type="SUPFAM" id="SSF48230">
    <property type="entry name" value="Chondroitin AC/alginate lyase"/>
    <property type="match status" value="1"/>
</dbReference>
<evidence type="ECO:0000256" key="2">
    <source>
        <dbReference type="ARBA" id="ARBA00022729"/>
    </source>
</evidence>
<dbReference type="RefSeq" id="WP_163815395.1">
    <property type="nucleotide sequence ID" value="NZ_JAAGOB010000001.1"/>
</dbReference>
<dbReference type="InterPro" id="IPR003159">
    <property type="entry name" value="Lyase_8_central_dom"/>
</dbReference>
<dbReference type="Pfam" id="PF02278">
    <property type="entry name" value="Lyase_8"/>
    <property type="match status" value="2"/>
</dbReference>
<dbReference type="InterPro" id="IPR014718">
    <property type="entry name" value="GH-type_carb-bd"/>
</dbReference>